<proteinExistence type="inferred from homology"/>
<evidence type="ECO:0000256" key="8">
    <source>
        <dbReference type="ARBA" id="ARBA00023326"/>
    </source>
</evidence>
<comment type="catalytic activity">
    <reaction evidence="1">
        <text>Endohydrolysis of (1-&gt;4)-beta-D-glucosidic linkages in cellulose, lichenin and cereal beta-D-glucans.</text>
        <dbReference type="EC" id="3.2.1.4"/>
    </reaction>
</comment>
<evidence type="ECO:0000256" key="4">
    <source>
        <dbReference type="ARBA" id="ARBA00022801"/>
    </source>
</evidence>
<dbReference type="EMBL" id="JAVIJP010000017">
    <property type="protein sequence ID" value="KAL3641505.1"/>
    <property type="molecule type" value="Genomic_DNA"/>
</dbReference>
<comment type="similarity">
    <text evidence="2">Belongs to the glycosyl hydrolase 9 (cellulase E) family.</text>
</comment>
<evidence type="ECO:0000256" key="7">
    <source>
        <dbReference type="ARBA" id="ARBA00023295"/>
    </source>
</evidence>
<keyword evidence="6" id="KW-0119">Carbohydrate metabolism</keyword>
<dbReference type="GO" id="GO:0030245">
    <property type="term" value="P:cellulose catabolic process"/>
    <property type="evidence" value="ECO:0007669"/>
    <property type="project" value="UniProtKB-KW"/>
</dbReference>
<organism evidence="10 11">
    <name type="scientific">Castilleja foliolosa</name>
    <dbReference type="NCBI Taxonomy" id="1961234"/>
    <lineage>
        <taxon>Eukaryota</taxon>
        <taxon>Viridiplantae</taxon>
        <taxon>Streptophyta</taxon>
        <taxon>Embryophyta</taxon>
        <taxon>Tracheophyta</taxon>
        <taxon>Spermatophyta</taxon>
        <taxon>Magnoliopsida</taxon>
        <taxon>eudicotyledons</taxon>
        <taxon>Gunneridae</taxon>
        <taxon>Pentapetalae</taxon>
        <taxon>asterids</taxon>
        <taxon>lamiids</taxon>
        <taxon>Lamiales</taxon>
        <taxon>Orobanchaceae</taxon>
        <taxon>Pedicularideae</taxon>
        <taxon>Castillejinae</taxon>
        <taxon>Castilleja</taxon>
    </lineage>
</organism>
<dbReference type="EC" id="3.2.1.4" evidence="3"/>
<sequence length="503" mass="56352">MTKSNGSQNFLLHSIFIHFFCFTFFCCNSRIVGKSDHNYQEALSKSILFFEGQRSGKLPPTQRMSWRGDSALYDGKSTANVDLTGGYYDAGDNVKFNFPMAFTTTMLSWSVIEFGGRMAKTGELKNAREAIKWATDYLLKTASKVKSDNRLFAGIANPTLDHNCWERPEDMDTDRSVYSVTTGSDLAGEVAAALAAASLVFRKVNSTYSKQLRNTADDVMQFAIKYPGKYSDQLSNNVCPFYCSYSGFKDELLWGAAWLYKATKSTYYRNYILSYGGTDETDAFGWDSKFPGAYVLLAREYLVSKDDDFKKFNGKAETFMCKILRDSPYRTIQFSPGGMMYSYNLPDSPLQYVTGLSFLITTYAKYIANKNAQTHTIVCGGRVFNTKYLRDQAQSQMDYILGTNPKKMSYMVGYGERCPERVHHRAASSPKVKAHPEHIQCGLGFALYLHTNNINPNVLTGAIVGGPNGNDEFEDVRDKGQTEPTTYTNAAIVGTLAYFAAKQ</sequence>
<keyword evidence="8" id="KW-0624">Polysaccharide degradation</keyword>
<evidence type="ECO:0000256" key="3">
    <source>
        <dbReference type="ARBA" id="ARBA00012601"/>
    </source>
</evidence>
<name>A0ABD3DGQ1_9LAMI</name>
<comment type="caution">
    <text evidence="10">The sequence shown here is derived from an EMBL/GenBank/DDBJ whole genome shotgun (WGS) entry which is preliminary data.</text>
</comment>
<evidence type="ECO:0000256" key="2">
    <source>
        <dbReference type="ARBA" id="ARBA00007072"/>
    </source>
</evidence>
<keyword evidence="4" id="KW-0378">Hydrolase</keyword>
<keyword evidence="11" id="KW-1185">Reference proteome</keyword>
<evidence type="ECO:0000259" key="9">
    <source>
        <dbReference type="Pfam" id="PF00759"/>
    </source>
</evidence>
<gene>
    <name evidence="10" type="ORF">CASFOL_016473</name>
</gene>
<reference evidence="11" key="1">
    <citation type="journal article" date="2024" name="IScience">
        <title>Strigolactones Initiate the Formation of Haustorium-like Structures in Castilleja.</title>
        <authorList>
            <person name="Buerger M."/>
            <person name="Peterson D."/>
            <person name="Chory J."/>
        </authorList>
    </citation>
    <scope>NUCLEOTIDE SEQUENCE [LARGE SCALE GENOMIC DNA]</scope>
</reference>
<dbReference type="Pfam" id="PF00759">
    <property type="entry name" value="Glyco_hydro_9"/>
    <property type="match status" value="1"/>
</dbReference>
<dbReference type="Gene3D" id="1.50.10.10">
    <property type="match status" value="1"/>
</dbReference>
<dbReference type="InterPro" id="IPR001701">
    <property type="entry name" value="Glyco_hydro_9"/>
</dbReference>
<accession>A0ABD3DGQ1</accession>
<feature type="domain" description="Glycoside hydrolase family 9" evidence="9">
    <location>
        <begin position="39"/>
        <end position="496"/>
    </location>
</feature>
<dbReference type="AlphaFoldDB" id="A0ABD3DGQ1"/>
<evidence type="ECO:0000256" key="1">
    <source>
        <dbReference type="ARBA" id="ARBA00000966"/>
    </source>
</evidence>
<evidence type="ECO:0000313" key="11">
    <source>
        <dbReference type="Proteomes" id="UP001632038"/>
    </source>
</evidence>
<dbReference type="InterPro" id="IPR012341">
    <property type="entry name" value="6hp_glycosidase-like_sf"/>
</dbReference>
<dbReference type="InterPro" id="IPR008928">
    <property type="entry name" value="6-hairpin_glycosidase_sf"/>
</dbReference>
<dbReference type="FunFam" id="1.50.10.10:FF:000020">
    <property type="entry name" value="Endoglucanase"/>
    <property type="match status" value="1"/>
</dbReference>
<dbReference type="Proteomes" id="UP001632038">
    <property type="component" value="Unassembled WGS sequence"/>
</dbReference>
<dbReference type="SUPFAM" id="SSF48208">
    <property type="entry name" value="Six-hairpin glycosidases"/>
    <property type="match status" value="1"/>
</dbReference>
<evidence type="ECO:0000313" key="10">
    <source>
        <dbReference type="EMBL" id="KAL3641505.1"/>
    </source>
</evidence>
<evidence type="ECO:0000256" key="5">
    <source>
        <dbReference type="ARBA" id="ARBA00023001"/>
    </source>
</evidence>
<dbReference type="PANTHER" id="PTHR22298">
    <property type="entry name" value="ENDO-1,4-BETA-GLUCANASE"/>
    <property type="match status" value="1"/>
</dbReference>
<dbReference type="GO" id="GO:0008810">
    <property type="term" value="F:cellulase activity"/>
    <property type="evidence" value="ECO:0007669"/>
    <property type="project" value="UniProtKB-EC"/>
</dbReference>
<evidence type="ECO:0000256" key="6">
    <source>
        <dbReference type="ARBA" id="ARBA00023277"/>
    </source>
</evidence>
<protein>
    <recommendedName>
        <fullName evidence="3">cellulase</fullName>
        <ecNumber evidence="3">3.2.1.4</ecNumber>
    </recommendedName>
</protein>
<keyword evidence="5" id="KW-0136">Cellulose degradation</keyword>
<keyword evidence="7" id="KW-0326">Glycosidase</keyword>